<feature type="compositionally biased region" description="Basic and acidic residues" evidence="1">
    <location>
        <begin position="714"/>
        <end position="725"/>
    </location>
</feature>
<feature type="compositionally biased region" description="Polar residues" evidence="1">
    <location>
        <begin position="945"/>
        <end position="970"/>
    </location>
</feature>
<feature type="compositionally biased region" description="Polar residues" evidence="1">
    <location>
        <begin position="848"/>
        <end position="863"/>
    </location>
</feature>
<feature type="region of interest" description="Disordered" evidence="1">
    <location>
        <begin position="113"/>
        <end position="185"/>
    </location>
</feature>
<feature type="region of interest" description="Disordered" evidence="1">
    <location>
        <begin position="1"/>
        <end position="52"/>
    </location>
</feature>
<feature type="region of interest" description="Disordered" evidence="1">
    <location>
        <begin position="197"/>
        <end position="304"/>
    </location>
</feature>
<dbReference type="EMBL" id="MU006037">
    <property type="protein sequence ID" value="KAF2857569.1"/>
    <property type="molecule type" value="Genomic_DNA"/>
</dbReference>
<feature type="compositionally biased region" description="Polar residues" evidence="1">
    <location>
        <begin position="244"/>
        <end position="264"/>
    </location>
</feature>
<dbReference type="OrthoDB" id="5335210at2759"/>
<dbReference type="AlphaFoldDB" id="A0A6A7BS90"/>
<feature type="compositionally biased region" description="Polar residues" evidence="1">
    <location>
        <begin position="804"/>
        <end position="815"/>
    </location>
</feature>
<feature type="compositionally biased region" description="Basic and acidic residues" evidence="1">
    <location>
        <begin position="817"/>
        <end position="831"/>
    </location>
</feature>
<gene>
    <name evidence="2" type="ORF">K470DRAFT_260690</name>
</gene>
<feature type="compositionally biased region" description="Pro residues" evidence="1">
    <location>
        <begin position="1050"/>
        <end position="1063"/>
    </location>
</feature>
<feature type="compositionally biased region" description="Basic and acidic residues" evidence="1">
    <location>
        <begin position="214"/>
        <end position="226"/>
    </location>
</feature>
<feature type="region of interest" description="Disordered" evidence="1">
    <location>
        <begin position="758"/>
        <end position="925"/>
    </location>
</feature>
<feature type="compositionally biased region" description="Basic residues" evidence="1">
    <location>
        <begin position="1014"/>
        <end position="1024"/>
    </location>
</feature>
<feature type="region of interest" description="Disordered" evidence="1">
    <location>
        <begin position="406"/>
        <end position="727"/>
    </location>
</feature>
<feature type="compositionally biased region" description="Low complexity" evidence="1">
    <location>
        <begin position="173"/>
        <end position="184"/>
    </location>
</feature>
<feature type="compositionally biased region" description="Polar residues" evidence="1">
    <location>
        <begin position="495"/>
        <end position="504"/>
    </location>
</feature>
<organism evidence="2 3">
    <name type="scientific">Piedraia hortae CBS 480.64</name>
    <dbReference type="NCBI Taxonomy" id="1314780"/>
    <lineage>
        <taxon>Eukaryota</taxon>
        <taxon>Fungi</taxon>
        <taxon>Dikarya</taxon>
        <taxon>Ascomycota</taxon>
        <taxon>Pezizomycotina</taxon>
        <taxon>Dothideomycetes</taxon>
        <taxon>Dothideomycetidae</taxon>
        <taxon>Capnodiales</taxon>
        <taxon>Piedraiaceae</taxon>
        <taxon>Piedraia</taxon>
    </lineage>
</organism>
<feature type="compositionally biased region" description="Polar residues" evidence="1">
    <location>
        <begin position="666"/>
        <end position="697"/>
    </location>
</feature>
<evidence type="ECO:0000313" key="2">
    <source>
        <dbReference type="EMBL" id="KAF2857569.1"/>
    </source>
</evidence>
<dbReference type="Proteomes" id="UP000799421">
    <property type="component" value="Unassembled WGS sequence"/>
</dbReference>
<feature type="compositionally biased region" description="Low complexity" evidence="1">
    <location>
        <begin position="204"/>
        <end position="213"/>
    </location>
</feature>
<protein>
    <submittedName>
        <fullName evidence="2">Uncharacterized protein</fullName>
    </submittedName>
</protein>
<feature type="region of interest" description="Disordered" evidence="1">
    <location>
        <begin position="351"/>
        <end position="370"/>
    </location>
</feature>
<feature type="compositionally biased region" description="Basic residues" evidence="1">
    <location>
        <begin position="33"/>
        <end position="42"/>
    </location>
</feature>
<feature type="compositionally biased region" description="Low complexity" evidence="1">
    <location>
        <begin position="277"/>
        <end position="292"/>
    </location>
</feature>
<reference evidence="2" key="1">
    <citation type="journal article" date="2020" name="Stud. Mycol.">
        <title>101 Dothideomycetes genomes: a test case for predicting lifestyles and emergence of pathogens.</title>
        <authorList>
            <person name="Haridas S."/>
            <person name="Albert R."/>
            <person name="Binder M."/>
            <person name="Bloem J."/>
            <person name="Labutti K."/>
            <person name="Salamov A."/>
            <person name="Andreopoulos B."/>
            <person name="Baker S."/>
            <person name="Barry K."/>
            <person name="Bills G."/>
            <person name="Bluhm B."/>
            <person name="Cannon C."/>
            <person name="Castanera R."/>
            <person name="Culley D."/>
            <person name="Daum C."/>
            <person name="Ezra D."/>
            <person name="Gonzalez J."/>
            <person name="Henrissat B."/>
            <person name="Kuo A."/>
            <person name="Liang C."/>
            <person name="Lipzen A."/>
            <person name="Lutzoni F."/>
            <person name="Magnuson J."/>
            <person name="Mondo S."/>
            <person name="Nolan M."/>
            <person name="Ohm R."/>
            <person name="Pangilinan J."/>
            <person name="Park H.-J."/>
            <person name="Ramirez L."/>
            <person name="Alfaro M."/>
            <person name="Sun H."/>
            <person name="Tritt A."/>
            <person name="Yoshinaga Y."/>
            <person name="Zwiers L.-H."/>
            <person name="Turgeon B."/>
            <person name="Goodwin S."/>
            <person name="Spatafora J."/>
            <person name="Crous P."/>
            <person name="Grigoriev I."/>
        </authorList>
    </citation>
    <scope>NUCLEOTIDE SEQUENCE</scope>
    <source>
        <strain evidence="2">CBS 480.64</strain>
    </source>
</reference>
<feature type="compositionally biased region" description="Polar residues" evidence="1">
    <location>
        <begin position="900"/>
        <end position="924"/>
    </location>
</feature>
<feature type="compositionally biased region" description="Basic and acidic residues" evidence="1">
    <location>
        <begin position="781"/>
        <end position="793"/>
    </location>
</feature>
<feature type="region of interest" description="Disordered" evidence="1">
    <location>
        <begin position="944"/>
        <end position="975"/>
    </location>
</feature>
<evidence type="ECO:0000256" key="1">
    <source>
        <dbReference type="SAM" id="MobiDB-lite"/>
    </source>
</evidence>
<sequence>MNRILKKKASPEPSSVPNRPLSPTTPAPPPKKSAARRWKKTKKTPEAAAAEPVNIAAILPSSDDFRTSLLLPNLSARFSMLRQQDDPNSILGKANDDSVLPTSSAPHLGHISEVSSLTSSPRPPFADSDPFAIESGYGSDGDVASHTSVMSRPRPGEANVMFGGRQKVYRIPTSGSSSSTGKGKAMYEADVHLSAFQRHRKEQQQQQQQQQQRDQQRDQQEQREHVQQVPVEDLGFDFGLDDAGTTSDSYSFEQKAPTVSSPSKSDARLSTAATSITSQSVAPSPQQVSTPSFGVSGPKRSDTKTRRLYEQSLNQDLQEHQAQALTRLNSIARSSPPNFVSSPSESVLQSSLLAPSATTSPERDGDVFSAPLHHALEPGDRGKATAMGAFKKPARQFDENQYLERQAQIRRTHSKSALRPESPRSMSCSINPAERDQSAEGNVQRPVPKRADSLQRKKAPSTWAYQKYNAGRQRQLQTPLENAPEAIEEDATSDAEPQSASTFEPPNEEARFQNCPLPPLPEDPVGVAKGFPEGPQPVVSEEEPPKPPAVDSPTLGPTLGSTTAAPLRGLIHHLRQQSAASSIWPGDDDSVAGSRPRSHLSLAPTHPWDAVTGRNPSIESLPVTDPWEAPLPVASVVDQPSVSRPPSASFFSSVHPVNRPSAEQMRPSTSRKQSTSLETPISQSGDSFGRSSVSRPNSGPWAAEGVEVTMPNHPSDDGHNLHARDLSTATQLEREAFANELAARRAAIQENIKSIVESRGASPVPSTSGARKALGILKSKSSRESLDVRRDPSSKTTRKLGFGSNASSTTLNSQYERAGKSFEGSRSRDNSITRIPPLPGMDPFQSRGRGNSDTSRFNVTSRLQTRERSRSNSLAGRSHSRPRQDNAPEMPLDAQRPRSRSTTTKDQSLHLQTSRFAAVPTSNPIGPIRPSPATAPWLQMPTPPMSASNSPSTSFPLEKATVTQPRSTTLPKKAISKSDISEPLLISSTSNIDLVDLPEGASLKNGMEAQTPFSKRKSTRKFFGRTRTTPSEDAQNYGLGTRSQADTFKSPPPVWTNSPPTPEPEFELARHRATMVHPAHAESAPGSPERLQHAFPTTHPGLVEGGMF</sequence>
<evidence type="ECO:0000313" key="3">
    <source>
        <dbReference type="Proteomes" id="UP000799421"/>
    </source>
</evidence>
<keyword evidence="3" id="KW-1185">Reference proteome</keyword>
<feature type="region of interest" description="Disordered" evidence="1">
    <location>
        <begin position="88"/>
        <end position="107"/>
    </location>
</feature>
<proteinExistence type="predicted"/>
<feature type="compositionally biased region" description="Polar residues" evidence="1">
    <location>
        <begin position="638"/>
        <end position="652"/>
    </location>
</feature>
<name>A0A6A7BS90_9PEZI</name>
<feature type="region of interest" description="Disordered" evidence="1">
    <location>
        <begin position="1008"/>
        <end position="1108"/>
    </location>
</feature>
<accession>A0A6A7BS90</accession>